<dbReference type="VEuPathDB" id="FungiDB:BCV72DRAFT_201259"/>
<dbReference type="Proteomes" id="UP000242414">
    <property type="component" value="Unassembled WGS sequence"/>
</dbReference>
<dbReference type="OrthoDB" id="5570689at2759"/>
<gene>
    <name evidence="1" type="ORF">BCV72DRAFT_201259</name>
</gene>
<sequence length="49" mass="5859">KINAMKHLKAFYKLSSMCEILQRKSFNCFPLRRTFIQSYMTIDTLILNT</sequence>
<evidence type="ECO:0000313" key="1">
    <source>
        <dbReference type="EMBL" id="ORE09604.1"/>
    </source>
</evidence>
<dbReference type="EMBL" id="KV921874">
    <property type="protein sequence ID" value="ORE09604.1"/>
    <property type="molecule type" value="Genomic_DNA"/>
</dbReference>
<feature type="non-terminal residue" evidence="1">
    <location>
        <position position="1"/>
    </location>
</feature>
<proteinExistence type="predicted"/>
<reference evidence="1" key="1">
    <citation type="journal article" date="2016" name="Proc. Natl. Acad. Sci. U.S.A.">
        <title>Lipid metabolic changes in an early divergent fungus govern the establishment of a mutualistic symbiosis with endobacteria.</title>
        <authorList>
            <person name="Lastovetsky O.A."/>
            <person name="Gaspar M.L."/>
            <person name="Mondo S.J."/>
            <person name="LaButti K.M."/>
            <person name="Sandor L."/>
            <person name="Grigoriev I.V."/>
            <person name="Henry S.A."/>
            <person name="Pawlowska T.E."/>
        </authorList>
    </citation>
    <scope>NUCLEOTIDE SEQUENCE [LARGE SCALE GENOMIC DNA]</scope>
    <source>
        <strain evidence="1">ATCC 52814</strain>
    </source>
</reference>
<protein>
    <submittedName>
        <fullName evidence="1">Uncharacterized protein</fullName>
    </submittedName>
</protein>
<dbReference type="AlphaFoldDB" id="A0A1X0RC70"/>
<name>A0A1X0RC70_RHIZD</name>
<accession>A0A1X0RC70</accession>
<organism evidence="1">
    <name type="scientific">Rhizopus microsporus var. microsporus</name>
    <dbReference type="NCBI Taxonomy" id="86635"/>
    <lineage>
        <taxon>Eukaryota</taxon>
        <taxon>Fungi</taxon>
        <taxon>Fungi incertae sedis</taxon>
        <taxon>Mucoromycota</taxon>
        <taxon>Mucoromycotina</taxon>
        <taxon>Mucoromycetes</taxon>
        <taxon>Mucorales</taxon>
        <taxon>Mucorineae</taxon>
        <taxon>Rhizopodaceae</taxon>
        <taxon>Rhizopus</taxon>
    </lineage>
</organism>